<protein>
    <submittedName>
        <fullName evidence="1">Uncharacterized protein</fullName>
    </submittedName>
</protein>
<proteinExistence type="predicted"/>
<reference evidence="1" key="1">
    <citation type="submission" date="2014-09" db="EMBL/GenBank/DDBJ databases">
        <authorList>
            <person name="Magalhaes I.L.F."/>
            <person name="Oliveira U."/>
            <person name="Santos F.R."/>
            <person name="Vidigal T.H.D.A."/>
            <person name="Brescovit A.D."/>
            <person name="Santos A.J."/>
        </authorList>
    </citation>
    <scope>NUCLEOTIDE SEQUENCE</scope>
    <source>
        <tissue evidence="1">Shoot tissue taken approximately 20 cm above the soil surface</tissue>
    </source>
</reference>
<name>A0A0A9C1A5_ARUDO</name>
<dbReference type="EMBL" id="GBRH01229657">
    <property type="protein sequence ID" value="JAD68238.1"/>
    <property type="molecule type" value="Transcribed_RNA"/>
</dbReference>
<dbReference type="AlphaFoldDB" id="A0A0A9C1A5"/>
<reference evidence="1" key="2">
    <citation type="journal article" date="2015" name="Data Brief">
        <title>Shoot transcriptome of the giant reed, Arundo donax.</title>
        <authorList>
            <person name="Barrero R.A."/>
            <person name="Guerrero F.D."/>
            <person name="Moolhuijzen P."/>
            <person name="Goolsby J.A."/>
            <person name="Tidwell J."/>
            <person name="Bellgard S.E."/>
            <person name="Bellgard M.I."/>
        </authorList>
    </citation>
    <scope>NUCLEOTIDE SEQUENCE</scope>
    <source>
        <tissue evidence="1">Shoot tissue taken approximately 20 cm above the soil surface</tissue>
    </source>
</reference>
<sequence length="33" mass="3705">MVQKTEYVQSELRQTLRSASWSAIIPAASLLRA</sequence>
<evidence type="ECO:0000313" key="1">
    <source>
        <dbReference type="EMBL" id="JAD68238.1"/>
    </source>
</evidence>
<accession>A0A0A9C1A5</accession>
<organism evidence="1">
    <name type="scientific">Arundo donax</name>
    <name type="common">Giant reed</name>
    <name type="synonym">Donax arundinaceus</name>
    <dbReference type="NCBI Taxonomy" id="35708"/>
    <lineage>
        <taxon>Eukaryota</taxon>
        <taxon>Viridiplantae</taxon>
        <taxon>Streptophyta</taxon>
        <taxon>Embryophyta</taxon>
        <taxon>Tracheophyta</taxon>
        <taxon>Spermatophyta</taxon>
        <taxon>Magnoliopsida</taxon>
        <taxon>Liliopsida</taxon>
        <taxon>Poales</taxon>
        <taxon>Poaceae</taxon>
        <taxon>PACMAD clade</taxon>
        <taxon>Arundinoideae</taxon>
        <taxon>Arundineae</taxon>
        <taxon>Arundo</taxon>
    </lineage>
</organism>